<reference evidence="1" key="1">
    <citation type="submission" date="2019-08" db="EMBL/GenBank/DDBJ databases">
        <title>The genome of the North American firefly Photinus pyralis.</title>
        <authorList>
            <consortium name="Photinus pyralis genome working group"/>
            <person name="Fallon T.R."/>
            <person name="Sander Lower S.E."/>
            <person name="Weng J.-K."/>
        </authorList>
    </citation>
    <scope>NUCLEOTIDE SEQUENCE</scope>
    <source>
        <strain evidence="1">TRF0915ILg1</strain>
        <tissue evidence="1">Whole body</tissue>
    </source>
</reference>
<dbReference type="OrthoDB" id="8196265at2759"/>
<feature type="non-terminal residue" evidence="1">
    <location>
        <position position="121"/>
    </location>
</feature>
<name>A0A8K0G7H4_IGNLU</name>
<sequence length="121" mass="13348">SLELGFRADDERKDSTNRCNYVELIKLLSLYDEALAARLQESSVFLLSTIVRYVTKSGYGCERFLGFTHVSADRSTAALSKHVNETIPQLCCGDKFIAQAYDGASVMSDGELNGTQAKVKE</sequence>
<dbReference type="AlphaFoldDB" id="A0A8K0G7H4"/>
<gene>
    <name evidence="1" type="ORF">ILUMI_17482</name>
</gene>
<dbReference type="PANTHER" id="PTHR45749">
    <property type="match status" value="1"/>
</dbReference>
<organism evidence="1 2">
    <name type="scientific">Ignelater luminosus</name>
    <name type="common">Cucubano</name>
    <name type="synonym">Pyrophorus luminosus</name>
    <dbReference type="NCBI Taxonomy" id="2038154"/>
    <lineage>
        <taxon>Eukaryota</taxon>
        <taxon>Metazoa</taxon>
        <taxon>Ecdysozoa</taxon>
        <taxon>Arthropoda</taxon>
        <taxon>Hexapoda</taxon>
        <taxon>Insecta</taxon>
        <taxon>Pterygota</taxon>
        <taxon>Neoptera</taxon>
        <taxon>Endopterygota</taxon>
        <taxon>Coleoptera</taxon>
        <taxon>Polyphaga</taxon>
        <taxon>Elateriformia</taxon>
        <taxon>Elateroidea</taxon>
        <taxon>Elateridae</taxon>
        <taxon>Agrypninae</taxon>
        <taxon>Pyrophorini</taxon>
        <taxon>Ignelater</taxon>
    </lineage>
</organism>
<evidence type="ECO:0000313" key="2">
    <source>
        <dbReference type="Proteomes" id="UP000801492"/>
    </source>
</evidence>
<accession>A0A8K0G7H4</accession>
<proteinExistence type="predicted"/>
<feature type="non-terminal residue" evidence="1">
    <location>
        <position position="1"/>
    </location>
</feature>
<evidence type="ECO:0000313" key="1">
    <source>
        <dbReference type="EMBL" id="KAF2888691.1"/>
    </source>
</evidence>
<protein>
    <submittedName>
        <fullName evidence="1">Uncharacterized protein</fullName>
    </submittedName>
</protein>
<dbReference type="PANTHER" id="PTHR45749:SF28">
    <property type="entry name" value="ZINC FINGER MYM-TYPE PROTEIN 1-LIKE-RELATED"/>
    <property type="match status" value="1"/>
</dbReference>
<comment type="caution">
    <text evidence="1">The sequence shown here is derived from an EMBL/GenBank/DDBJ whole genome shotgun (WGS) entry which is preliminary data.</text>
</comment>
<dbReference type="EMBL" id="VTPC01074776">
    <property type="protein sequence ID" value="KAF2888691.1"/>
    <property type="molecule type" value="Genomic_DNA"/>
</dbReference>
<dbReference type="Proteomes" id="UP000801492">
    <property type="component" value="Unassembled WGS sequence"/>
</dbReference>
<keyword evidence="2" id="KW-1185">Reference proteome</keyword>